<evidence type="ECO:0000313" key="7">
    <source>
        <dbReference type="EMBL" id="TDD92921.1"/>
    </source>
</evidence>
<dbReference type="GO" id="GO:0004314">
    <property type="term" value="F:[acyl-carrier-protein] S-malonyltransferase activity"/>
    <property type="evidence" value="ECO:0007669"/>
    <property type="project" value="UniProtKB-EC"/>
</dbReference>
<feature type="domain" description="Malonyl-CoA:ACP transacylase (MAT)" evidence="6">
    <location>
        <begin position="17"/>
        <end position="321"/>
    </location>
</feature>
<evidence type="ECO:0000256" key="3">
    <source>
        <dbReference type="ARBA" id="ARBA00048462"/>
    </source>
</evidence>
<comment type="catalytic activity">
    <reaction evidence="3 4">
        <text>holo-[ACP] + malonyl-CoA = malonyl-[ACP] + CoA</text>
        <dbReference type="Rhea" id="RHEA:41792"/>
        <dbReference type="Rhea" id="RHEA-COMP:9623"/>
        <dbReference type="Rhea" id="RHEA-COMP:9685"/>
        <dbReference type="ChEBI" id="CHEBI:57287"/>
        <dbReference type="ChEBI" id="CHEBI:57384"/>
        <dbReference type="ChEBI" id="CHEBI:64479"/>
        <dbReference type="ChEBI" id="CHEBI:78449"/>
        <dbReference type="EC" id="2.3.1.39"/>
    </reaction>
</comment>
<dbReference type="OrthoDB" id="3248271at2"/>
<gene>
    <name evidence="7" type="ORF">E1293_00140</name>
</gene>
<accession>A0A4R5C053</accession>
<keyword evidence="2 4" id="KW-0012">Acyltransferase</keyword>
<keyword evidence="8" id="KW-1185">Reference proteome</keyword>
<dbReference type="SMART" id="SM00827">
    <property type="entry name" value="PKS_AT"/>
    <property type="match status" value="1"/>
</dbReference>
<dbReference type="InterPro" id="IPR001227">
    <property type="entry name" value="Ac_transferase_dom_sf"/>
</dbReference>
<evidence type="ECO:0000256" key="2">
    <source>
        <dbReference type="ARBA" id="ARBA00023315"/>
    </source>
</evidence>
<name>A0A4R5C053_9ACTN</name>
<evidence type="ECO:0000256" key="4">
    <source>
        <dbReference type="PIRNR" id="PIRNR000446"/>
    </source>
</evidence>
<dbReference type="Gene3D" id="3.40.366.10">
    <property type="entry name" value="Malonyl-Coenzyme A Acyl Carrier Protein, domain 2"/>
    <property type="match status" value="1"/>
</dbReference>
<dbReference type="InterPro" id="IPR016036">
    <property type="entry name" value="Malonyl_transacylase_ACP-bd"/>
</dbReference>
<dbReference type="PANTHER" id="PTHR42681:SF1">
    <property type="entry name" value="MALONYL-COA-ACYL CARRIER PROTEIN TRANSACYLASE, MITOCHONDRIAL"/>
    <property type="match status" value="1"/>
</dbReference>
<evidence type="ECO:0000256" key="1">
    <source>
        <dbReference type="ARBA" id="ARBA00022679"/>
    </source>
</evidence>
<dbReference type="AlphaFoldDB" id="A0A4R5C053"/>
<feature type="active site" evidence="5">
    <location>
        <position position="101"/>
    </location>
</feature>
<comment type="similarity">
    <text evidence="4">Belongs to the fabD family.</text>
</comment>
<reference evidence="7 8" key="1">
    <citation type="submission" date="2019-03" db="EMBL/GenBank/DDBJ databases">
        <title>Draft genome sequences of novel Actinobacteria.</title>
        <authorList>
            <person name="Sahin N."/>
            <person name="Ay H."/>
            <person name="Saygin H."/>
        </authorList>
    </citation>
    <scope>NUCLEOTIDE SEQUENCE [LARGE SCALE GENOMIC DNA]</scope>
    <source>
        <strain evidence="7 8">DSM 45941</strain>
    </source>
</reference>
<evidence type="ECO:0000259" key="6">
    <source>
        <dbReference type="SMART" id="SM00827"/>
    </source>
</evidence>
<dbReference type="InterPro" id="IPR014043">
    <property type="entry name" value="Acyl_transferase_dom"/>
</dbReference>
<dbReference type="SUPFAM" id="SSF52151">
    <property type="entry name" value="FabD/lysophospholipase-like"/>
    <property type="match status" value="1"/>
</dbReference>
<dbReference type="Gene3D" id="3.30.70.250">
    <property type="entry name" value="Malonyl-CoA ACP transacylase, ACP-binding"/>
    <property type="match status" value="1"/>
</dbReference>
<feature type="active site" evidence="5">
    <location>
        <position position="209"/>
    </location>
</feature>
<dbReference type="PANTHER" id="PTHR42681">
    <property type="entry name" value="MALONYL-COA-ACYL CARRIER PROTEIN TRANSACYLASE, MITOCHONDRIAL"/>
    <property type="match status" value="1"/>
</dbReference>
<dbReference type="EMBL" id="SMKY01000001">
    <property type="protein sequence ID" value="TDD92921.1"/>
    <property type="molecule type" value="Genomic_DNA"/>
</dbReference>
<sequence>MRGRGGGVMNDGRKALVFEGQGGDAAGLPAALGRDCPTCGEVLNEADAALGFPLSKVIFEGTPDELRQTAVAQPALVAIEVAHARHLLSLGVRPAYLAGHSIGQYAALVIADAVDFADAVRLAARRGELMQAAVPDGVGAMVAVSGLELSDVLSVCRDRRHLGAVGVACDNAPGRTVVSGTSAAVGAVVTACQDEGAITAELPVSVPFHCDLLSDVKDAFATALGEVTFRTPAISVVDNVTARLLTAGDDIRSLLAEHIVARVRFRESLKLIAASGAVGEIVTCGPGHSLVKMIGKTVPGVRAVPFDRYVLDCSAGLGGGH</sequence>
<proteinExistence type="inferred from homology"/>
<dbReference type="Pfam" id="PF00698">
    <property type="entry name" value="Acyl_transf_1"/>
    <property type="match status" value="1"/>
</dbReference>
<dbReference type="InterPro" id="IPR024925">
    <property type="entry name" value="Malonyl_CoA-ACP_transAc"/>
</dbReference>
<organism evidence="7 8">
    <name type="scientific">Actinomadura darangshiensis</name>
    <dbReference type="NCBI Taxonomy" id="705336"/>
    <lineage>
        <taxon>Bacteria</taxon>
        <taxon>Bacillati</taxon>
        <taxon>Actinomycetota</taxon>
        <taxon>Actinomycetes</taxon>
        <taxon>Streptosporangiales</taxon>
        <taxon>Thermomonosporaceae</taxon>
        <taxon>Actinomadura</taxon>
    </lineage>
</organism>
<dbReference type="GO" id="GO:0005829">
    <property type="term" value="C:cytosol"/>
    <property type="evidence" value="ECO:0007669"/>
    <property type="project" value="TreeGrafter"/>
</dbReference>
<dbReference type="Proteomes" id="UP000295578">
    <property type="component" value="Unassembled WGS sequence"/>
</dbReference>
<protein>
    <recommendedName>
        <fullName evidence="4">Malonyl CoA-acyl carrier protein transacylase</fullName>
        <ecNumber evidence="4">2.3.1.39</ecNumber>
    </recommendedName>
</protein>
<dbReference type="GO" id="GO:0006633">
    <property type="term" value="P:fatty acid biosynthetic process"/>
    <property type="evidence" value="ECO:0007669"/>
    <property type="project" value="TreeGrafter"/>
</dbReference>
<dbReference type="InterPro" id="IPR016035">
    <property type="entry name" value="Acyl_Trfase/lysoPLipase"/>
</dbReference>
<evidence type="ECO:0000256" key="5">
    <source>
        <dbReference type="PIRSR" id="PIRSR000446-1"/>
    </source>
</evidence>
<keyword evidence="1 4" id="KW-0808">Transferase</keyword>
<evidence type="ECO:0000313" key="8">
    <source>
        <dbReference type="Proteomes" id="UP000295578"/>
    </source>
</evidence>
<dbReference type="InterPro" id="IPR050858">
    <property type="entry name" value="Mal-CoA-ACP_Trans/PKS_FabD"/>
</dbReference>
<dbReference type="SUPFAM" id="SSF55048">
    <property type="entry name" value="Probable ACP-binding domain of malonyl-CoA ACP transacylase"/>
    <property type="match status" value="1"/>
</dbReference>
<dbReference type="EC" id="2.3.1.39" evidence="4"/>
<comment type="caution">
    <text evidence="7">The sequence shown here is derived from an EMBL/GenBank/DDBJ whole genome shotgun (WGS) entry which is preliminary data.</text>
</comment>
<dbReference type="PIRSF" id="PIRSF000446">
    <property type="entry name" value="Mct"/>
    <property type="match status" value="1"/>
</dbReference>